<feature type="transmembrane region" description="Helical" evidence="5">
    <location>
        <begin position="191"/>
        <end position="209"/>
    </location>
</feature>
<dbReference type="GO" id="GO:0016020">
    <property type="term" value="C:membrane"/>
    <property type="evidence" value="ECO:0007669"/>
    <property type="project" value="UniProtKB-SubCell"/>
</dbReference>
<gene>
    <name evidence="7" type="ORF">KMZ29_09670</name>
</gene>
<keyword evidence="2 5" id="KW-0812">Transmembrane</keyword>
<name>A0A975RPI6_9BRAD</name>
<dbReference type="PANTHER" id="PTHR37422">
    <property type="entry name" value="TEICHURONIC ACID BIOSYNTHESIS PROTEIN TUAE"/>
    <property type="match status" value="1"/>
</dbReference>
<evidence type="ECO:0000256" key="4">
    <source>
        <dbReference type="ARBA" id="ARBA00023136"/>
    </source>
</evidence>
<feature type="transmembrane region" description="Helical" evidence="5">
    <location>
        <begin position="239"/>
        <end position="258"/>
    </location>
</feature>
<evidence type="ECO:0000256" key="5">
    <source>
        <dbReference type="SAM" id="Phobius"/>
    </source>
</evidence>
<feature type="transmembrane region" description="Helical" evidence="5">
    <location>
        <begin position="393"/>
        <end position="408"/>
    </location>
</feature>
<evidence type="ECO:0000256" key="1">
    <source>
        <dbReference type="ARBA" id="ARBA00004141"/>
    </source>
</evidence>
<accession>A0A975RPI6</accession>
<feature type="domain" description="O-antigen ligase-related" evidence="6">
    <location>
        <begin position="202"/>
        <end position="350"/>
    </location>
</feature>
<dbReference type="Proteomes" id="UP000680839">
    <property type="component" value="Chromosome"/>
</dbReference>
<proteinExistence type="predicted"/>
<reference evidence="7" key="1">
    <citation type="submission" date="2021-06" db="EMBL/GenBank/DDBJ databases">
        <title>Bradyrhizobium sp. S2-20-1 Genome sequencing.</title>
        <authorList>
            <person name="Jin L."/>
        </authorList>
    </citation>
    <scope>NUCLEOTIDE SEQUENCE</scope>
    <source>
        <strain evidence="7">S2-20-1</strain>
    </source>
</reference>
<dbReference type="InterPro" id="IPR007016">
    <property type="entry name" value="O-antigen_ligase-rel_domated"/>
</dbReference>
<dbReference type="GO" id="GO:0016874">
    <property type="term" value="F:ligase activity"/>
    <property type="evidence" value="ECO:0007669"/>
    <property type="project" value="UniProtKB-KW"/>
</dbReference>
<feature type="transmembrane region" description="Helical" evidence="5">
    <location>
        <begin position="215"/>
        <end position="232"/>
    </location>
</feature>
<organism evidence="7 8">
    <name type="scientific">Bradyrhizobium sediminis</name>
    <dbReference type="NCBI Taxonomy" id="2840469"/>
    <lineage>
        <taxon>Bacteria</taxon>
        <taxon>Pseudomonadati</taxon>
        <taxon>Pseudomonadota</taxon>
        <taxon>Alphaproteobacteria</taxon>
        <taxon>Hyphomicrobiales</taxon>
        <taxon>Nitrobacteraceae</taxon>
        <taxon>Bradyrhizobium</taxon>
    </lineage>
</organism>
<keyword evidence="7" id="KW-0436">Ligase</keyword>
<dbReference type="Pfam" id="PF04932">
    <property type="entry name" value="Wzy_C"/>
    <property type="match status" value="1"/>
</dbReference>
<feature type="transmembrane region" description="Helical" evidence="5">
    <location>
        <begin position="70"/>
        <end position="88"/>
    </location>
</feature>
<evidence type="ECO:0000256" key="3">
    <source>
        <dbReference type="ARBA" id="ARBA00022989"/>
    </source>
</evidence>
<feature type="transmembrane region" description="Helical" evidence="5">
    <location>
        <begin position="338"/>
        <end position="358"/>
    </location>
</feature>
<dbReference type="AlphaFoldDB" id="A0A975RPI6"/>
<protein>
    <submittedName>
        <fullName evidence="7">O-antigen ligase family protein</fullName>
    </submittedName>
</protein>
<keyword evidence="3 5" id="KW-1133">Transmembrane helix</keyword>
<dbReference type="EMBL" id="CP076134">
    <property type="protein sequence ID" value="QWG14894.1"/>
    <property type="molecule type" value="Genomic_DNA"/>
</dbReference>
<evidence type="ECO:0000259" key="6">
    <source>
        <dbReference type="Pfam" id="PF04932"/>
    </source>
</evidence>
<sequence length="416" mass="46265">MNETRLSFHIPAKWRDVERWRTTADVFATLAAVTLPWSTSLPAIFIVLWLVALTPTLEVPHVLEMLRRPVCALPIAFAALALIGTLWSEVAWAARIHSASSSVKFFVLPLLFYHFERSTRGAWLLAGFIGSCFLLEILSWIVTVKPNLSLKRDAVYGVPVKNWIDQGQEFVFCAVVLVWAALRLLRSRKPILAIGFMALATSFFLNMAFVNVSRTALVCLPIMLLMLILLELNLREMLLTITASIVLVAVVWISSPLVRTKAEAIFTDFISYRDSRASTSGGQRLEFWRKSLGFVAIAPIIGHGTGSTLSLFEQAAVNQTGVSAEVVANPHNQTLYSAIQWGSVGVLILFAMWLAHLLLFRGEEFAARVGFLVVLQNIVGSLFNSHLLDFHEGWMYVLGVGVAGGILMKKRHDETR</sequence>
<dbReference type="PANTHER" id="PTHR37422:SF13">
    <property type="entry name" value="LIPOPOLYSACCHARIDE BIOSYNTHESIS PROTEIN PA4999-RELATED"/>
    <property type="match status" value="1"/>
</dbReference>
<evidence type="ECO:0000256" key="2">
    <source>
        <dbReference type="ARBA" id="ARBA00022692"/>
    </source>
</evidence>
<evidence type="ECO:0000313" key="7">
    <source>
        <dbReference type="EMBL" id="QWG14894.1"/>
    </source>
</evidence>
<comment type="subcellular location">
    <subcellularLocation>
        <location evidence="1">Membrane</location>
        <topology evidence="1">Multi-pass membrane protein</topology>
    </subcellularLocation>
</comment>
<keyword evidence="4 5" id="KW-0472">Membrane</keyword>
<evidence type="ECO:0000313" key="8">
    <source>
        <dbReference type="Proteomes" id="UP000680839"/>
    </source>
</evidence>
<feature type="transmembrane region" description="Helical" evidence="5">
    <location>
        <begin position="163"/>
        <end position="182"/>
    </location>
</feature>
<feature type="transmembrane region" description="Helical" evidence="5">
    <location>
        <begin position="365"/>
        <end position="387"/>
    </location>
</feature>
<dbReference type="InterPro" id="IPR051533">
    <property type="entry name" value="WaaL-like"/>
</dbReference>
<feature type="transmembrane region" description="Helical" evidence="5">
    <location>
        <begin position="122"/>
        <end position="143"/>
    </location>
</feature>
<dbReference type="RefSeq" id="WP_215623485.1">
    <property type="nucleotide sequence ID" value="NZ_CP076134.1"/>
</dbReference>